<dbReference type="SFLD" id="SFLDS00029">
    <property type="entry name" value="Radical_SAM"/>
    <property type="match status" value="1"/>
</dbReference>
<dbReference type="PANTHER" id="PTHR11228:SF27">
    <property type="entry name" value="GLYCYL-RADICAL ENZYME ACTIVATING ENZYME MJ1227-RELATED"/>
    <property type="match status" value="1"/>
</dbReference>
<dbReference type="Gene3D" id="3.20.20.70">
    <property type="entry name" value="Aldolase class I"/>
    <property type="match status" value="1"/>
</dbReference>
<dbReference type="InterPro" id="IPR012840">
    <property type="entry name" value="NrdG2"/>
</dbReference>
<name>A0ABR9ZY12_9FIRM</name>
<reference evidence="6 7" key="1">
    <citation type="submission" date="2020-11" db="EMBL/GenBank/DDBJ databases">
        <title>Fusibacter basophilias sp. nov.</title>
        <authorList>
            <person name="Qiu D."/>
        </authorList>
    </citation>
    <scope>NUCLEOTIDE SEQUENCE [LARGE SCALE GENOMIC DNA]</scope>
    <source>
        <strain evidence="6 7">Q10-2</strain>
    </source>
</reference>
<evidence type="ECO:0000256" key="1">
    <source>
        <dbReference type="ARBA" id="ARBA00022691"/>
    </source>
</evidence>
<evidence type="ECO:0000313" key="6">
    <source>
        <dbReference type="EMBL" id="MBF4695347.1"/>
    </source>
</evidence>
<dbReference type="InterPro" id="IPR050377">
    <property type="entry name" value="Radical_SAM_PqqE_MftC-like"/>
</dbReference>
<dbReference type="InterPro" id="IPR013785">
    <property type="entry name" value="Aldolase_TIM"/>
</dbReference>
<dbReference type="PROSITE" id="PS51918">
    <property type="entry name" value="RADICAL_SAM"/>
    <property type="match status" value="1"/>
</dbReference>
<evidence type="ECO:0000313" key="7">
    <source>
        <dbReference type="Proteomes" id="UP000614200"/>
    </source>
</evidence>
<dbReference type="InterPro" id="IPR007197">
    <property type="entry name" value="rSAM"/>
</dbReference>
<dbReference type="InterPro" id="IPR058240">
    <property type="entry name" value="rSAM_sf"/>
</dbReference>
<keyword evidence="1" id="KW-0949">S-adenosyl-L-methionine</keyword>
<keyword evidence="4" id="KW-0411">Iron-sulfur</keyword>
<organism evidence="6 7">
    <name type="scientific">Fusibacter ferrireducens</name>
    <dbReference type="NCBI Taxonomy" id="2785058"/>
    <lineage>
        <taxon>Bacteria</taxon>
        <taxon>Bacillati</taxon>
        <taxon>Bacillota</taxon>
        <taxon>Clostridia</taxon>
        <taxon>Eubacteriales</taxon>
        <taxon>Eubacteriales Family XII. Incertae Sedis</taxon>
        <taxon>Fusibacter</taxon>
    </lineage>
</organism>
<dbReference type="PANTHER" id="PTHR11228">
    <property type="entry name" value="RADICAL SAM DOMAIN PROTEIN"/>
    <property type="match status" value="1"/>
</dbReference>
<evidence type="ECO:0000256" key="4">
    <source>
        <dbReference type="ARBA" id="ARBA00023014"/>
    </source>
</evidence>
<protein>
    <submittedName>
        <fullName evidence="6">Anaerobic ribonucleoside-triphosphate reductase activating protein</fullName>
    </submittedName>
</protein>
<dbReference type="NCBIfam" id="TIGR02495">
    <property type="entry name" value="NrdG2"/>
    <property type="match status" value="1"/>
</dbReference>
<dbReference type="SFLD" id="SFLDG01067">
    <property type="entry name" value="SPASM/twitch_domain_containing"/>
    <property type="match status" value="1"/>
</dbReference>
<evidence type="ECO:0000259" key="5">
    <source>
        <dbReference type="PROSITE" id="PS51918"/>
    </source>
</evidence>
<comment type="caution">
    <text evidence="6">The sequence shown here is derived from an EMBL/GenBank/DDBJ whole genome shotgun (WGS) entry which is preliminary data.</text>
</comment>
<accession>A0ABR9ZY12</accession>
<sequence>MSLEHIKLESFLKTSFIDYPDLISSVAYFGKCNFRCPYCHNGDLVRHSSNSVSSEEWLAHIKAKRGLIDGVVISGGEPSLTQDIRPLLEAIRKLSVKIKIDTNGSNPEWLENIIGEQLVDYVAMDLKNTPSKYEMTAGLKSFNTQVLFKSIDLIIKSGIAHEFRTTLMKEFHELSDLIEMATLINGSKVYTLQQYEYNPKQVVDRRYTPYTLDEMNWLKDQIQPLLKGTHVQAIGKY</sequence>
<gene>
    <name evidence="6" type="ORF">ISU02_19815</name>
</gene>
<keyword evidence="7" id="KW-1185">Reference proteome</keyword>
<keyword evidence="2" id="KW-0479">Metal-binding</keyword>
<evidence type="ECO:0000256" key="2">
    <source>
        <dbReference type="ARBA" id="ARBA00022723"/>
    </source>
</evidence>
<evidence type="ECO:0000256" key="3">
    <source>
        <dbReference type="ARBA" id="ARBA00023004"/>
    </source>
</evidence>
<keyword evidence="3" id="KW-0408">Iron</keyword>
<dbReference type="CDD" id="cd01335">
    <property type="entry name" value="Radical_SAM"/>
    <property type="match status" value="1"/>
</dbReference>
<proteinExistence type="predicted"/>
<dbReference type="EMBL" id="JADKNH010000015">
    <property type="protein sequence ID" value="MBF4695347.1"/>
    <property type="molecule type" value="Genomic_DNA"/>
</dbReference>
<dbReference type="SFLD" id="SFLDG01094">
    <property type="entry name" value="Uncharacterised_Radical_SAM_Su"/>
    <property type="match status" value="1"/>
</dbReference>
<feature type="domain" description="Radical SAM core" evidence="5">
    <location>
        <begin position="15"/>
        <end position="237"/>
    </location>
</feature>
<dbReference type="SUPFAM" id="SSF102114">
    <property type="entry name" value="Radical SAM enzymes"/>
    <property type="match status" value="1"/>
</dbReference>
<dbReference type="Pfam" id="PF04055">
    <property type="entry name" value="Radical_SAM"/>
    <property type="match status" value="1"/>
</dbReference>
<dbReference type="Proteomes" id="UP000614200">
    <property type="component" value="Unassembled WGS sequence"/>
</dbReference>
<dbReference type="RefSeq" id="WP_194703587.1">
    <property type="nucleotide sequence ID" value="NZ_JADKNH010000015.1"/>
</dbReference>